<protein>
    <recommendedName>
        <fullName evidence="1">ARG and Rhodanese-Phosphatase-superfamily-associated domain-containing protein</fullName>
    </recommendedName>
</protein>
<accession>A0ABV5NED6</accession>
<proteinExistence type="predicted"/>
<dbReference type="EMBL" id="JBHMCF010000003">
    <property type="protein sequence ID" value="MFB9468636.1"/>
    <property type="molecule type" value="Genomic_DNA"/>
</dbReference>
<dbReference type="InterPro" id="IPR054346">
    <property type="entry name" value="ARPP-2"/>
</dbReference>
<dbReference type="Pfam" id="PF22549">
    <property type="entry name" value="ARPP-2"/>
    <property type="match status" value="1"/>
</dbReference>
<organism evidence="2 3">
    <name type="scientific">Nonomuraea salmonea</name>
    <dbReference type="NCBI Taxonomy" id="46181"/>
    <lineage>
        <taxon>Bacteria</taxon>
        <taxon>Bacillati</taxon>
        <taxon>Actinomycetota</taxon>
        <taxon>Actinomycetes</taxon>
        <taxon>Streptosporangiales</taxon>
        <taxon>Streptosporangiaceae</taxon>
        <taxon>Nonomuraea</taxon>
    </lineage>
</organism>
<keyword evidence="3" id="KW-1185">Reference proteome</keyword>
<evidence type="ECO:0000313" key="3">
    <source>
        <dbReference type="Proteomes" id="UP001589568"/>
    </source>
</evidence>
<name>A0ABV5NED6_9ACTN</name>
<sequence length="387" mass="42971">MIDLTGLETRPAQTWGALRLVPLVRRTPIEDLRLHAKVYGDEPTVVALPDRSLYTAYVPHAFVASWTGDGTPAAAYGTQLGQPLRHVPIRIRRRMARRADGNRLRFLPLHLAMEGFLALCFGGPELAWEEWSRESLRHGLSPRIEEAYSGAEVRGLEDALKVFEIHPGQCGLLLYAGDTLASAFVVPHPEDYRALHPTLVRDMYGDLIHEYALFFPARDFTGTLDAAAISSLADLRAAAVRVEREWAGFHDSVMAAGLLRAPARVQEVYRMGRFTLSRFLPAFERKAENHIGEMISDGEGRTAYLKTFRLSEAQVRRGHLLSELAAHGWHMGETAAALGVSEPLLGMRLRRAGFGHLLRQDVLDGYRKALNDGTRRTRRGGAASPPA</sequence>
<dbReference type="Proteomes" id="UP001589568">
    <property type="component" value="Unassembled WGS sequence"/>
</dbReference>
<evidence type="ECO:0000313" key="2">
    <source>
        <dbReference type="EMBL" id="MFB9468636.1"/>
    </source>
</evidence>
<comment type="caution">
    <text evidence="2">The sequence shown here is derived from an EMBL/GenBank/DDBJ whole genome shotgun (WGS) entry which is preliminary data.</text>
</comment>
<reference evidence="2 3" key="1">
    <citation type="submission" date="2024-09" db="EMBL/GenBank/DDBJ databases">
        <authorList>
            <person name="Sun Q."/>
            <person name="Mori K."/>
        </authorList>
    </citation>
    <scope>NUCLEOTIDE SEQUENCE [LARGE SCALE GENOMIC DNA]</scope>
    <source>
        <strain evidence="2 3">JCM 3324</strain>
    </source>
</reference>
<dbReference type="RefSeq" id="WP_379482603.1">
    <property type="nucleotide sequence ID" value="NZ_JBHMCF010000003.1"/>
</dbReference>
<feature type="domain" description="ARG and Rhodanese-Phosphatase-superfamily-associated" evidence="1">
    <location>
        <begin position="2"/>
        <end position="272"/>
    </location>
</feature>
<evidence type="ECO:0000259" key="1">
    <source>
        <dbReference type="Pfam" id="PF22549"/>
    </source>
</evidence>
<gene>
    <name evidence="2" type="ORF">ACFFR3_03915</name>
</gene>